<dbReference type="EMBL" id="MU864931">
    <property type="protein sequence ID" value="KAK4466476.1"/>
    <property type="molecule type" value="Genomic_DNA"/>
</dbReference>
<keyword evidence="1" id="KW-0862">Zinc</keyword>
<dbReference type="SMART" id="SM00355">
    <property type="entry name" value="ZnF_C2H2"/>
    <property type="match status" value="2"/>
</dbReference>
<evidence type="ECO:0000259" key="3">
    <source>
        <dbReference type="PROSITE" id="PS50157"/>
    </source>
</evidence>
<reference evidence="4" key="1">
    <citation type="journal article" date="2023" name="Mol. Phylogenet. Evol.">
        <title>Genome-scale phylogeny and comparative genomics of the fungal order Sordariales.</title>
        <authorList>
            <person name="Hensen N."/>
            <person name="Bonometti L."/>
            <person name="Westerberg I."/>
            <person name="Brannstrom I.O."/>
            <person name="Guillou S."/>
            <person name="Cros-Aarteil S."/>
            <person name="Calhoun S."/>
            <person name="Haridas S."/>
            <person name="Kuo A."/>
            <person name="Mondo S."/>
            <person name="Pangilinan J."/>
            <person name="Riley R."/>
            <person name="LaButti K."/>
            <person name="Andreopoulos B."/>
            <person name="Lipzen A."/>
            <person name="Chen C."/>
            <person name="Yan M."/>
            <person name="Daum C."/>
            <person name="Ng V."/>
            <person name="Clum A."/>
            <person name="Steindorff A."/>
            <person name="Ohm R.A."/>
            <person name="Martin F."/>
            <person name="Silar P."/>
            <person name="Natvig D.O."/>
            <person name="Lalanne C."/>
            <person name="Gautier V."/>
            <person name="Ament-Velasquez S.L."/>
            <person name="Kruys A."/>
            <person name="Hutchinson M.I."/>
            <person name="Powell A.J."/>
            <person name="Barry K."/>
            <person name="Miller A.N."/>
            <person name="Grigoriev I.V."/>
            <person name="Debuchy R."/>
            <person name="Gladieux P."/>
            <person name="Hiltunen Thoren M."/>
            <person name="Johannesson H."/>
        </authorList>
    </citation>
    <scope>NUCLEOTIDE SEQUENCE</scope>
    <source>
        <strain evidence="4">PSN324</strain>
    </source>
</reference>
<dbReference type="Gene3D" id="3.30.160.60">
    <property type="entry name" value="Classic Zinc Finger"/>
    <property type="match status" value="1"/>
</dbReference>
<gene>
    <name evidence="4" type="ORF">QBC42DRAFT_74477</name>
</gene>
<dbReference type="GO" id="GO:0008270">
    <property type="term" value="F:zinc ion binding"/>
    <property type="evidence" value="ECO:0007669"/>
    <property type="project" value="UniProtKB-KW"/>
</dbReference>
<feature type="region of interest" description="Disordered" evidence="2">
    <location>
        <begin position="49"/>
        <end position="68"/>
    </location>
</feature>
<dbReference type="InterPro" id="IPR013087">
    <property type="entry name" value="Znf_C2H2_type"/>
</dbReference>
<evidence type="ECO:0000313" key="5">
    <source>
        <dbReference type="Proteomes" id="UP001321749"/>
    </source>
</evidence>
<name>A0AAV9I645_9PEZI</name>
<organism evidence="4 5">
    <name type="scientific">Cladorrhinum samala</name>
    <dbReference type="NCBI Taxonomy" id="585594"/>
    <lineage>
        <taxon>Eukaryota</taxon>
        <taxon>Fungi</taxon>
        <taxon>Dikarya</taxon>
        <taxon>Ascomycota</taxon>
        <taxon>Pezizomycotina</taxon>
        <taxon>Sordariomycetes</taxon>
        <taxon>Sordariomycetidae</taxon>
        <taxon>Sordariales</taxon>
        <taxon>Podosporaceae</taxon>
        <taxon>Cladorrhinum</taxon>
    </lineage>
</organism>
<feature type="domain" description="C2H2-type" evidence="3">
    <location>
        <begin position="300"/>
        <end position="330"/>
    </location>
</feature>
<sequence length="429" mass="48356">MSLIDGAYDFEYYPQQSTYYGSISYLPESSWDYTFSMQRTLSETTSYTVDSNETAGTQSSGFYTDASSAGSPTMDDSCYSELPTSWYQTLCVEPQDATQLVAATGSQYYPDHHDNTQQLPQELQLSPPQQAFEGESESIELAAKQATSDALHLIKNDRLPFGGLSVITSEAITGCVQWRQGLDQNAAYREAVQRLLVSHLNQHFSDVGSNSASIHNILVEAAYQLLGRLEGENIYQICYYAISAALMQRGKHSGNAAVSASTSAELTASPTLMQQAPGSSYFPAHGADDPRPPSSEKHSYKCNHPGCRNGFSRAADLERHCKIVHLDERERKKYHCDYKKCPRHESPFFRQDHFRDHLRDFHKEDLLRRSKRGDAEWWRSRSPYAIKNGWWRCNRCLMVRVNIATDGFACPSCGNTCEPERQKLRMPPS</sequence>
<keyword evidence="1" id="KW-0479">Metal-binding</keyword>
<evidence type="ECO:0000256" key="2">
    <source>
        <dbReference type="SAM" id="MobiDB-lite"/>
    </source>
</evidence>
<keyword evidence="5" id="KW-1185">Reference proteome</keyword>
<evidence type="ECO:0000313" key="4">
    <source>
        <dbReference type="EMBL" id="KAK4466476.1"/>
    </source>
</evidence>
<proteinExistence type="predicted"/>
<protein>
    <recommendedName>
        <fullName evidence="3">C2H2-type domain-containing protein</fullName>
    </recommendedName>
</protein>
<dbReference type="PROSITE" id="PS50157">
    <property type="entry name" value="ZINC_FINGER_C2H2_2"/>
    <property type="match status" value="1"/>
</dbReference>
<reference evidence="4" key="2">
    <citation type="submission" date="2023-06" db="EMBL/GenBank/DDBJ databases">
        <authorList>
            <consortium name="Lawrence Berkeley National Laboratory"/>
            <person name="Mondo S.J."/>
            <person name="Hensen N."/>
            <person name="Bonometti L."/>
            <person name="Westerberg I."/>
            <person name="Brannstrom I.O."/>
            <person name="Guillou S."/>
            <person name="Cros-Aarteil S."/>
            <person name="Calhoun S."/>
            <person name="Haridas S."/>
            <person name="Kuo A."/>
            <person name="Pangilinan J."/>
            <person name="Riley R."/>
            <person name="Labutti K."/>
            <person name="Andreopoulos B."/>
            <person name="Lipzen A."/>
            <person name="Chen C."/>
            <person name="Yanf M."/>
            <person name="Daum C."/>
            <person name="Ng V."/>
            <person name="Clum A."/>
            <person name="Steindorff A."/>
            <person name="Ohm R."/>
            <person name="Martin F."/>
            <person name="Silar P."/>
            <person name="Natvig D."/>
            <person name="Lalanne C."/>
            <person name="Gautier V."/>
            <person name="Ament-Velasquez S.L."/>
            <person name="Kruys A."/>
            <person name="Hutchinson M.I."/>
            <person name="Powell A.J."/>
            <person name="Barry K."/>
            <person name="Miller A.N."/>
            <person name="Grigoriev I.V."/>
            <person name="Debuchy R."/>
            <person name="Gladieux P."/>
            <person name="Thoren M.H."/>
            <person name="Johannesson H."/>
        </authorList>
    </citation>
    <scope>NUCLEOTIDE SEQUENCE</scope>
    <source>
        <strain evidence="4">PSN324</strain>
    </source>
</reference>
<dbReference type="Proteomes" id="UP001321749">
    <property type="component" value="Unassembled WGS sequence"/>
</dbReference>
<accession>A0AAV9I645</accession>
<keyword evidence="1" id="KW-0863">Zinc-finger</keyword>
<feature type="region of interest" description="Disordered" evidence="2">
    <location>
        <begin position="277"/>
        <end position="299"/>
    </location>
</feature>
<dbReference type="AlphaFoldDB" id="A0AAV9I645"/>
<evidence type="ECO:0000256" key="1">
    <source>
        <dbReference type="PROSITE-ProRule" id="PRU00042"/>
    </source>
</evidence>
<feature type="compositionally biased region" description="Basic and acidic residues" evidence="2">
    <location>
        <begin position="286"/>
        <end position="299"/>
    </location>
</feature>
<dbReference type="PROSITE" id="PS00028">
    <property type="entry name" value="ZINC_FINGER_C2H2_1"/>
    <property type="match status" value="1"/>
</dbReference>
<comment type="caution">
    <text evidence="4">The sequence shown here is derived from an EMBL/GenBank/DDBJ whole genome shotgun (WGS) entry which is preliminary data.</text>
</comment>